<protein>
    <submittedName>
        <fullName evidence="2">Uncharacterized protein</fullName>
    </submittedName>
</protein>
<organism evidence="2 3">
    <name type="scientific">Ensifer adhaerens</name>
    <name type="common">Sinorhizobium morelense</name>
    <dbReference type="NCBI Taxonomy" id="106592"/>
    <lineage>
        <taxon>Bacteria</taxon>
        <taxon>Pseudomonadati</taxon>
        <taxon>Pseudomonadota</taxon>
        <taxon>Alphaproteobacteria</taxon>
        <taxon>Hyphomicrobiales</taxon>
        <taxon>Rhizobiaceae</taxon>
        <taxon>Sinorhizobium/Ensifer group</taxon>
        <taxon>Ensifer</taxon>
    </lineage>
</organism>
<name>A0A0L8C6Q2_ENSAD</name>
<dbReference type="EMBL" id="LGAP01000001">
    <property type="protein sequence ID" value="KOF22556.1"/>
    <property type="molecule type" value="Genomic_DNA"/>
</dbReference>
<evidence type="ECO:0000256" key="1">
    <source>
        <dbReference type="SAM" id="SignalP"/>
    </source>
</evidence>
<dbReference type="RefSeq" id="WP_053247356.1">
    <property type="nucleotide sequence ID" value="NZ_LGAP01000001.1"/>
</dbReference>
<dbReference type="PATRIC" id="fig|106592.7.peg.703"/>
<accession>A0A0L8C6Q2</accession>
<evidence type="ECO:0000313" key="2">
    <source>
        <dbReference type="EMBL" id="KOF22556.1"/>
    </source>
</evidence>
<feature type="signal peptide" evidence="1">
    <location>
        <begin position="1"/>
        <end position="25"/>
    </location>
</feature>
<gene>
    <name evidence="2" type="ORF">AC244_03290</name>
</gene>
<dbReference type="OrthoDB" id="8419968at2"/>
<reference evidence="3" key="1">
    <citation type="submission" date="2015-07" db="EMBL/GenBank/DDBJ databases">
        <title>Whole genome sequence of an Ensifer adhaerens strain isolated from a cave pool in the Wind Cave National Park.</title>
        <authorList>
            <person name="Eng W.W.H."/>
            <person name="Gan H.M."/>
            <person name="Barton H.A."/>
            <person name="Savka M.A."/>
        </authorList>
    </citation>
    <scope>NUCLEOTIDE SEQUENCE [LARGE SCALE GENOMIC DNA]</scope>
    <source>
        <strain evidence="3">SD006</strain>
    </source>
</reference>
<feature type="chain" id="PRO_5005581682" evidence="1">
    <location>
        <begin position="26"/>
        <end position="98"/>
    </location>
</feature>
<dbReference type="AlphaFoldDB" id="A0A0L8C6Q2"/>
<dbReference type="Proteomes" id="UP000037425">
    <property type="component" value="Unassembled WGS sequence"/>
</dbReference>
<keyword evidence="1" id="KW-0732">Signal</keyword>
<comment type="caution">
    <text evidence="2">The sequence shown here is derived from an EMBL/GenBank/DDBJ whole genome shotgun (WGS) entry which is preliminary data.</text>
</comment>
<sequence>MRISTKMSWVAFVVTVAGTTAPAFADNYYYEPAPGGVYVDPMPTGSVYLEPVPMYGAYGFYRPPARTLGDERERYTNEYMGGGEGDYYQGITHPAPVP</sequence>
<evidence type="ECO:0000313" key="3">
    <source>
        <dbReference type="Proteomes" id="UP000037425"/>
    </source>
</evidence>
<proteinExistence type="predicted"/>